<evidence type="ECO:0000313" key="1">
    <source>
        <dbReference type="EMBL" id="KAI5664177.1"/>
    </source>
</evidence>
<gene>
    <name evidence="1" type="ORF">M9H77_23500</name>
</gene>
<name>A0ACC0AUQ2_CATRO</name>
<evidence type="ECO:0000313" key="2">
    <source>
        <dbReference type="Proteomes" id="UP001060085"/>
    </source>
</evidence>
<dbReference type="Proteomes" id="UP001060085">
    <property type="component" value="Linkage Group LG05"/>
</dbReference>
<proteinExistence type="predicted"/>
<comment type="caution">
    <text evidence="1">The sequence shown here is derived from an EMBL/GenBank/DDBJ whole genome shotgun (WGS) entry which is preliminary data.</text>
</comment>
<accession>A0ACC0AUQ2</accession>
<dbReference type="EMBL" id="CM044705">
    <property type="protein sequence ID" value="KAI5664177.1"/>
    <property type="molecule type" value="Genomic_DNA"/>
</dbReference>
<protein>
    <submittedName>
        <fullName evidence="1">Uncharacterized protein</fullName>
    </submittedName>
</protein>
<organism evidence="1 2">
    <name type="scientific">Catharanthus roseus</name>
    <name type="common">Madagascar periwinkle</name>
    <name type="synonym">Vinca rosea</name>
    <dbReference type="NCBI Taxonomy" id="4058"/>
    <lineage>
        <taxon>Eukaryota</taxon>
        <taxon>Viridiplantae</taxon>
        <taxon>Streptophyta</taxon>
        <taxon>Embryophyta</taxon>
        <taxon>Tracheophyta</taxon>
        <taxon>Spermatophyta</taxon>
        <taxon>Magnoliopsida</taxon>
        <taxon>eudicotyledons</taxon>
        <taxon>Gunneridae</taxon>
        <taxon>Pentapetalae</taxon>
        <taxon>asterids</taxon>
        <taxon>lamiids</taxon>
        <taxon>Gentianales</taxon>
        <taxon>Apocynaceae</taxon>
        <taxon>Rauvolfioideae</taxon>
        <taxon>Vinceae</taxon>
        <taxon>Catharanthinae</taxon>
        <taxon>Catharanthus</taxon>
    </lineage>
</organism>
<keyword evidence="2" id="KW-1185">Reference proteome</keyword>
<reference evidence="2" key="1">
    <citation type="journal article" date="2023" name="Nat. Plants">
        <title>Single-cell RNA sequencing provides a high-resolution roadmap for understanding the multicellular compartmentation of specialized metabolism.</title>
        <authorList>
            <person name="Sun S."/>
            <person name="Shen X."/>
            <person name="Li Y."/>
            <person name="Li Y."/>
            <person name="Wang S."/>
            <person name="Li R."/>
            <person name="Zhang H."/>
            <person name="Shen G."/>
            <person name="Guo B."/>
            <person name="Wei J."/>
            <person name="Xu J."/>
            <person name="St-Pierre B."/>
            <person name="Chen S."/>
            <person name="Sun C."/>
        </authorList>
    </citation>
    <scope>NUCLEOTIDE SEQUENCE [LARGE SCALE GENOMIC DNA]</scope>
</reference>
<sequence length="125" mass="14805">MGEEHPTTDGSPTRTVVSRLLPVKLMEDYTLLRPYIEGFARRFQSRARDVEELKKARVVPQWSKELEIIMKDLTHLTIKDLLIIYLIMDNITCRFKILIHSMKVDIKEGHKLELKEDGFRRKRIL</sequence>